<sequence>MRETLQYYLNFFYFFSRNNNSDLRNTFMKIPFSIEKKTLISRESGGTLSLHGDDLVFRFSDENLPSPWHIPLPQIKYISLDMQLTGGKVTLHTLSRELAAPFTDGEDVSFTLNIKKAHASEAKSFIRFVKLRLAETIVRGLSENPYTQQ</sequence>
<protein>
    <submittedName>
        <fullName evidence="1">Uncharacterized protein</fullName>
    </submittedName>
</protein>
<keyword evidence="2" id="KW-1185">Reference proteome</keyword>
<name>A0A345UJC6_9BACT</name>
<proteinExistence type="predicted"/>
<dbReference type="Proteomes" id="UP000254808">
    <property type="component" value="Chromosome"/>
</dbReference>
<organism evidence="1 2">
    <name type="scientific">Cyclonatronum proteinivorum</name>
    <dbReference type="NCBI Taxonomy" id="1457365"/>
    <lineage>
        <taxon>Bacteria</taxon>
        <taxon>Pseudomonadati</taxon>
        <taxon>Balneolota</taxon>
        <taxon>Balneolia</taxon>
        <taxon>Balneolales</taxon>
        <taxon>Cyclonatronaceae</taxon>
        <taxon>Cyclonatronum</taxon>
    </lineage>
</organism>
<gene>
    <name evidence="1" type="ORF">CYPRO_1321</name>
</gene>
<dbReference type="EMBL" id="CP027806">
    <property type="protein sequence ID" value="AXJ00578.1"/>
    <property type="molecule type" value="Genomic_DNA"/>
</dbReference>
<dbReference type="KEGG" id="cprv:CYPRO_1321"/>
<accession>A0A345UJC6</accession>
<reference evidence="1 2" key="1">
    <citation type="submission" date="2018-03" db="EMBL/GenBank/DDBJ databases">
        <title>Phenotypic and genomic properties of Cyclonatronum proteinivorum gen. nov., sp. nov., a haloalkaliphilic bacteroidete from soda lakes possessing Na+-translocating rhodopsin.</title>
        <authorList>
            <person name="Toshchakov S.V."/>
            <person name="Korzhenkov A."/>
            <person name="Samarov N.I."/>
            <person name="Kublanov I.V."/>
            <person name="Muntyan M.S."/>
            <person name="Sorokin D.Y."/>
        </authorList>
    </citation>
    <scope>NUCLEOTIDE SEQUENCE [LARGE SCALE GENOMIC DNA]</scope>
    <source>
        <strain evidence="1 2">Omega</strain>
    </source>
</reference>
<evidence type="ECO:0000313" key="2">
    <source>
        <dbReference type="Proteomes" id="UP000254808"/>
    </source>
</evidence>
<evidence type="ECO:0000313" key="1">
    <source>
        <dbReference type="EMBL" id="AXJ00578.1"/>
    </source>
</evidence>
<dbReference type="AlphaFoldDB" id="A0A345UJC6"/>